<dbReference type="InterPro" id="IPR041645">
    <property type="entry name" value="ADAMTS_CR_2"/>
</dbReference>
<feature type="signal peptide" evidence="10">
    <location>
        <begin position="1"/>
        <end position="26"/>
    </location>
</feature>
<evidence type="ECO:0000256" key="10">
    <source>
        <dbReference type="SAM" id="SignalP"/>
    </source>
</evidence>
<dbReference type="SUPFAM" id="SSF55486">
    <property type="entry name" value="Metalloproteases ('zincins'), catalytic domain"/>
    <property type="match status" value="1"/>
</dbReference>
<keyword evidence="10" id="KW-0732">Signal</keyword>
<accession>A0ABD0SD21</accession>
<dbReference type="InterPro" id="IPR024079">
    <property type="entry name" value="MetalloPept_cat_dom_sf"/>
</dbReference>
<keyword evidence="5" id="KW-0482">Metalloprotease</keyword>
<keyword evidence="7" id="KW-0325">Glycoprotein</keyword>
<organism evidence="12 15">
    <name type="scientific">Loxostege sticticalis</name>
    <name type="common">Beet webworm moth</name>
    <dbReference type="NCBI Taxonomy" id="481309"/>
    <lineage>
        <taxon>Eukaryota</taxon>
        <taxon>Metazoa</taxon>
        <taxon>Ecdysozoa</taxon>
        <taxon>Arthropoda</taxon>
        <taxon>Hexapoda</taxon>
        <taxon>Insecta</taxon>
        <taxon>Pterygota</taxon>
        <taxon>Neoptera</taxon>
        <taxon>Endopterygota</taxon>
        <taxon>Lepidoptera</taxon>
        <taxon>Glossata</taxon>
        <taxon>Ditrysia</taxon>
        <taxon>Pyraloidea</taxon>
        <taxon>Crambidae</taxon>
        <taxon>Pyraustinae</taxon>
        <taxon>Loxostege</taxon>
    </lineage>
</organism>
<dbReference type="EMBL" id="JBEDNZ010000023">
    <property type="protein sequence ID" value="KAL0811950.1"/>
    <property type="molecule type" value="Genomic_DNA"/>
</dbReference>
<evidence type="ECO:0000256" key="2">
    <source>
        <dbReference type="ARBA" id="ARBA00022723"/>
    </source>
</evidence>
<feature type="binding site" evidence="8">
    <location>
        <position position="518"/>
    </location>
    <ligand>
        <name>Zn(2+)</name>
        <dbReference type="ChEBI" id="CHEBI:29105"/>
        <note>catalytic</note>
    </ligand>
</feature>
<dbReference type="PANTHER" id="PTHR11905">
    <property type="entry name" value="ADAM A DISINTEGRIN AND METALLOPROTEASE DOMAIN"/>
    <property type="match status" value="1"/>
</dbReference>
<gene>
    <name evidence="13" type="ORF">ABMA27_009070</name>
    <name evidence="12" type="ORF">ABMA28_009350</name>
</gene>
<dbReference type="EMBL" id="JBEUOH010000023">
    <property type="protein sequence ID" value="KAL0861566.1"/>
    <property type="molecule type" value="Genomic_DNA"/>
</dbReference>
<dbReference type="Proteomes" id="UP001549920">
    <property type="component" value="Unassembled WGS sequence"/>
</dbReference>
<proteinExistence type="predicted"/>
<dbReference type="Proteomes" id="UP001549921">
    <property type="component" value="Unassembled WGS sequence"/>
</dbReference>
<dbReference type="PANTHER" id="PTHR11905:SF249">
    <property type="entry name" value="SOL NARAE, ISOFORM C"/>
    <property type="match status" value="1"/>
</dbReference>
<dbReference type="GO" id="GO:0046872">
    <property type="term" value="F:metal ion binding"/>
    <property type="evidence" value="ECO:0007669"/>
    <property type="project" value="UniProtKB-KW"/>
</dbReference>
<evidence type="ECO:0000313" key="13">
    <source>
        <dbReference type="EMBL" id="KAL0861566.1"/>
    </source>
</evidence>
<evidence type="ECO:0000256" key="5">
    <source>
        <dbReference type="ARBA" id="ARBA00023049"/>
    </source>
</evidence>
<dbReference type="Pfam" id="PF17771">
    <property type="entry name" value="ADAMTS_CR_2"/>
    <property type="match status" value="1"/>
</dbReference>
<keyword evidence="3" id="KW-0378">Hydrolase</keyword>
<dbReference type="InterPro" id="IPR001590">
    <property type="entry name" value="Peptidase_M12B"/>
</dbReference>
<keyword evidence="4 8" id="KW-0862">Zinc</keyword>
<dbReference type="Gene3D" id="3.40.1620.60">
    <property type="match status" value="1"/>
</dbReference>
<reference evidence="14 15" key="1">
    <citation type="submission" date="2024-06" db="EMBL/GenBank/DDBJ databases">
        <title>A chromosome-level genome assembly of beet webworm, Loxostege sticticalis.</title>
        <authorList>
            <person name="Zhang Y."/>
        </authorList>
    </citation>
    <scope>NUCLEOTIDE SEQUENCE [LARGE SCALE GENOMIC DNA]</scope>
    <source>
        <strain evidence="13">AQ026</strain>
        <strain evidence="12">AQ028</strain>
        <tissue evidence="12">Male pupae</tissue>
        <tissue evidence="13">Whole body</tissue>
    </source>
</reference>
<dbReference type="AlphaFoldDB" id="A0ABD0SD21"/>
<evidence type="ECO:0000313" key="14">
    <source>
        <dbReference type="Proteomes" id="UP001549920"/>
    </source>
</evidence>
<feature type="region of interest" description="Disordered" evidence="9">
    <location>
        <begin position="137"/>
        <end position="158"/>
    </location>
</feature>
<evidence type="ECO:0000256" key="6">
    <source>
        <dbReference type="ARBA" id="ARBA00023157"/>
    </source>
</evidence>
<evidence type="ECO:0000256" key="4">
    <source>
        <dbReference type="ARBA" id="ARBA00022833"/>
    </source>
</evidence>
<feature type="domain" description="Peptidase M12B" evidence="11">
    <location>
        <begin position="357"/>
        <end position="589"/>
    </location>
</feature>
<evidence type="ECO:0000256" key="9">
    <source>
        <dbReference type="SAM" id="MobiDB-lite"/>
    </source>
</evidence>
<protein>
    <recommendedName>
        <fullName evidence="11">Peptidase M12B domain-containing protein</fullName>
    </recommendedName>
</protein>
<evidence type="ECO:0000313" key="15">
    <source>
        <dbReference type="Proteomes" id="UP001549921"/>
    </source>
</evidence>
<feature type="binding site" evidence="8">
    <location>
        <position position="528"/>
    </location>
    <ligand>
        <name>Zn(2+)</name>
        <dbReference type="ChEBI" id="CHEBI:29105"/>
        <note>catalytic</note>
    </ligand>
</feature>
<comment type="caution">
    <text evidence="8">Lacks conserved residue(s) required for the propagation of feature annotation.</text>
</comment>
<evidence type="ECO:0000256" key="7">
    <source>
        <dbReference type="ARBA" id="ARBA00023180"/>
    </source>
</evidence>
<evidence type="ECO:0000256" key="8">
    <source>
        <dbReference type="PROSITE-ProRule" id="PRU00276"/>
    </source>
</evidence>
<dbReference type="GO" id="GO:0006508">
    <property type="term" value="P:proteolysis"/>
    <property type="evidence" value="ECO:0007669"/>
    <property type="project" value="UniProtKB-KW"/>
</dbReference>
<evidence type="ECO:0000256" key="1">
    <source>
        <dbReference type="ARBA" id="ARBA00022670"/>
    </source>
</evidence>
<dbReference type="Gene3D" id="3.40.390.10">
    <property type="entry name" value="Collagenase (Catalytic Domain)"/>
    <property type="match status" value="1"/>
</dbReference>
<keyword evidence="14" id="KW-1185">Reference proteome</keyword>
<feature type="region of interest" description="Disordered" evidence="9">
    <location>
        <begin position="68"/>
        <end position="100"/>
    </location>
</feature>
<keyword evidence="2 8" id="KW-0479">Metal-binding</keyword>
<evidence type="ECO:0000313" key="12">
    <source>
        <dbReference type="EMBL" id="KAL0811950.1"/>
    </source>
</evidence>
<keyword evidence="1" id="KW-0645">Protease</keyword>
<name>A0ABD0SD21_LOXSC</name>
<feature type="active site" evidence="8">
    <location>
        <position position="519"/>
    </location>
</feature>
<keyword evidence="6" id="KW-1015">Disulfide bond</keyword>
<comment type="caution">
    <text evidence="12">The sequence shown here is derived from an EMBL/GenBank/DDBJ whole genome shotgun (WGS) entry which is preliminary data.</text>
</comment>
<dbReference type="Pfam" id="PF13582">
    <property type="entry name" value="Reprolysin_3"/>
    <property type="match status" value="1"/>
</dbReference>
<feature type="compositionally biased region" description="Basic and acidic residues" evidence="9">
    <location>
        <begin position="148"/>
        <end position="158"/>
    </location>
</feature>
<sequence length="696" mass="78159">MESAPHVSAPWLSTLVFFCSLLSTHTLNTKIHEHMTADEIRNVFHVEHHSLVPDYHLVSLIHHMARRNIPSGHPSNTHSLNPGKIPHEKTASKPWKTETSPPSLLNDEMFVKAKEYIKDVDIIGDLNNTVSVQFSVSNSSEVSEDDSDKEHAVEDQDEDVHKIEMEAFGEKLNLVLKKQEGLFKKEGLKMWKVLTNESQPHGVDYEEMASEGEEDLGELYQDEENGAALLIRRHPKHGRLMVEGSIGHSLVIRPLPDSVAAAAQDDEMFMDPASMADMVSIDTGRPIMKRNKEAQEKLRRALNGAHHVIIKRDPAHEEHDHLSDYAFMEPDHLGKRFRRKRSTEPHSRSKRDAPYVIYPEILVIVDYDGYRLHGGDNVQIKRYFVSFWNGVDLRYKLLKGPRIRISIAGIIISRGRDATPYLEKNRVGRDAIDSAAALTDMGKYLFRERRLPVYDIAVAITKLDMCRRQYANDACNRGTAGFAYVGGACVVNKRLEKVNSVAIIEDTGGFSGIIVAAHEVGHLLGAVHDGSPPPSYLGGPGAEKCRWEDGFIMSDLRHTEKGFRWSPCSVQSFHHFLNGDTATCLYNSPHEDDSLPRVLPGRLLTLDAQCRKDRGTSACFKDERVCAQLFCFDSASGYCVAYRPAAEGSPCGDGQYCINGRCITEHENIIPDYSQHTPSYVRPETSPFYGNITSRH</sequence>
<dbReference type="CDD" id="cd04272">
    <property type="entry name" value="ZnMc_salivary_gland_MPs"/>
    <property type="match status" value="1"/>
</dbReference>
<evidence type="ECO:0000256" key="3">
    <source>
        <dbReference type="ARBA" id="ARBA00022801"/>
    </source>
</evidence>
<evidence type="ECO:0000259" key="11">
    <source>
        <dbReference type="PROSITE" id="PS50215"/>
    </source>
</evidence>
<dbReference type="PROSITE" id="PS50215">
    <property type="entry name" value="ADAM_MEPRO"/>
    <property type="match status" value="1"/>
</dbReference>
<feature type="binding site" evidence="8">
    <location>
        <position position="522"/>
    </location>
    <ligand>
        <name>Zn(2+)</name>
        <dbReference type="ChEBI" id="CHEBI:29105"/>
        <note>catalytic</note>
    </ligand>
</feature>
<dbReference type="GO" id="GO:0008237">
    <property type="term" value="F:metallopeptidase activity"/>
    <property type="evidence" value="ECO:0007669"/>
    <property type="project" value="UniProtKB-KW"/>
</dbReference>
<feature type="chain" id="PRO_5044722632" description="Peptidase M12B domain-containing protein" evidence="10">
    <location>
        <begin position="27"/>
        <end position="696"/>
    </location>
</feature>
<dbReference type="InterPro" id="IPR034030">
    <property type="entry name" value="ZnMc_salivary_gland_MPs"/>
</dbReference>